<organism evidence="1 2">
    <name type="scientific">Stylosanthes scabra</name>
    <dbReference type="NCBI Taxonomy" id="79078"/>
    <lineage>
        <taxon>Eukaryota</taxon>
        <taxon>Viridiplantae</taxon>
        <taxon>Streptophyta</taxon>
        <taxon>Embryophyta</taxon>
        <taxon>Tracheophyta</taxon>
        <taxon>Spermatophyta</taxon>
        <taxon>Magnoliopsida</taxon>
        <taxon>eudicotyledons</taxon>
        <taxon>Gunneridae</taxon>
        <taxon>Pentapetalae</taxon>
        <taxon>rosids</taxon>
        <taxon>fabids</taxon>
        <taxon>Fabales</taxon>
        <taxon>Fabaceae</taxon>
        <taxon>Papilionoideae</taxon>
        <taxon>50 kb inversion clade</taxon>
        <taxon>dalbergioids sensu lato</taxon>
        <taxon>Dalbergieae</taxon>
        <taxon>Pterocarpus clade</taxon>
        <taxon>Stylosanthes</taxon>
    </lineage>
</organism>
<evidence type="ECO:0000313" key="1">
    <source>
        <dbReference type="EMBL" id="MED6151122.1"/>
    </source>
</evidence>
<sequence>MTAISRPIDVDADEDYLQYLEELHRNPEYSPIHSCQAFAQHPSDNAQSLSFDSHNHPNYDLFETVNCLVSKYFNGCLDILRGRDYP</sequence>
<reference evidence="1 2" key="1">
    <citation type="journal article" date="2023" name="Plants (Basel)">
        <title>Bridging the Gap: Combining Genomics and Transcriptomics Approaches to Understand Stylosanthes scabra, an Orphan Legume from the Brazilian Caatinga.</title>
        <authorList>
            <person name="Ferreira-Neto J.R.C."/>
            <person name="da Silva M.D."/>
            <person name="Binneck E."/>
            <person name="de Melo N.F."/>
            <person name="da Silva R.H."/>
            <person name="de Melo A.L.T.M."/>
            <person name="Pandolfi V."/>
            <person name="Bustamante F.O."/>
            <person name="Brasileiro-Vidal A.C."/>
            <person name="Benko-Iseppon A.M."/>
        </authorList>
    </citation>
    <scope>NUCLEOTIDE SEQUENCE [LARGE SCALE GENOMIC DNA]</scope>
    <source>
        <tissue evidence="1">Leaves</tissue>
    </source>
</reference>
<name>A0ABU6TRV3_9FABA</name>
<gene>
    <name evidence="1" type="ORF">PIB30_079277</name>
</gene>
<accession>A0ABU6TRV3</accession>
<proteinExistence type="predicted"/>
<keyword evidence="2" id="KW-1185">Reference proteome</keyword>
<dbReference type="EMBL" id="JASCZI010091740">
    <property type="protein sequence ID" value="MED6151122.1"/>
    <property type="molecule type" value="Genomic_DNA"/>
</dbReference>
<evidence type="ECO:0000313" key="2">
    <source>
        <dbReference type="Proteomes" id="UP001341840"/>
    </source>
</evidence>
<protein>
    <submittedName>
        <fullName evidence="1">Uncharacterized protein</fullName>
    </submittedName>
</protein>
<dbReference type="Proteomes" id="UP001341840">
    <property type="component" value="Unassembled WGS sequence"/>
</dbReference>
<comment type="caution">
    <text evidence="1">The sequence shown here is derived from an EMBL/GenBank/DDBJ whole genome shotgun (WGS) entry which is preliminary data.</text>
</comment>